<feature type="region of interest" description="Disordered" evidence="1">
    <location>
        <begin position="50"/>
        <end position="105"/>
    </location>
</feature>
<accession>A0A4U8UMF9</accession>
<comment type="caution">
    <text evidence="2">The sequence shown here is derived from an EMBL/GenBank/DDBJ whole genome shotgun (WGS) entry which is preliminary data.</text>
</comment>
<proteinExistence type="predicted"/>
<feature type="compositionally biased region" description="Basic and acidic residues" evidence="1">
    <location>
        <begin position="58"/>
        <end position="94"/>
    </location>
</feature>
<protein>
    <submittedName>
        <fullName evidence="2">Uncharacterized protein</fullName>
    </submittedName>
</protein>
<sequence length="105" mass="11617">MNAKETAKMRMAIQADYPQGTGRHSGIAGRLRRESFTFVLVPELQLDLSDLSDAEATSDEKETAKEDLKSSEPDHKGLGKSDQSDELPENRVDTRTTTCPLVPRV</sequence>
<gene>
    <name evidence="2" type="ORF">L596_000470</name>
</gene>
<evidence type="ECO:0000313" key="3">
    <source>
        <dbReference type="Proteomes" id="UP000298663"/>
    </source>
</evidence>
<feature type="region of interest" description="Disordered" evidence="1">
    <location>
        <begin position="1"/>
        <end position="26"/>
    </location>
</feature>
<reference evidence="2 3" key="2">
    <citation type="journal article" date="2019" name="G3 (Bethesda)">
        <title>Hybrid Assembly of the Genome of the Entomopathogenic Nematode Steinernema carpocapsae Identifies the X-Chromosome.</title>
        <authorList>
            <person name="Serra L."/>
            <person name="Macchietto M."/>
            <person name="Macias-Munoz A."/>
            <person name="McGill C.J."/>
            <person name="Rodriguez I.M."/>
            <person name="Rodriguez B."/>
            <person name="Murad R."/>
            <person name="Mortazavi A."/>
        </authorList>
    </citation>
    <scope>NUCLEOTIDE SEQUENCE [LARGE SCALE GENOMIC DNA]</scope>
    <source>
        <strain evidence="2 3">ALL</strain>
    </source>
</reference>
<name>A0A4U8UMF9_STECR</name>
<evidence type="ECO:0000313" key="2">
    <source>
        <dbReference type="EMBL" id="TMS32658.1"/>
    </source>
</evidence>
<organism evidence="2 3">
    <name type="scientific">Steinernema carpocapsae</name>
    <name type="common">Entomopathogenic nematode</name>
    <dbReference type="NCBI Taxonomy" id="34508"/>
    <lineage>
        <taxon>Eukaryota</taxon>
        <taxon>Metazoa</taxon>
        <taxon>Ecdysozoa</taxon>
        <taxon>Nematoda</taxon>
        <taxon>Chromadorea</taxon>
        <taxon>Rhabditida</taxon>
        <taxon>Tylenchina</taxon>
        <taxon>Panagrolaimomorpha</taxon>
        <taxon>Strongyloidoidea</taxon>
        <taxon>Steinernematidae</taxon>
        <taxon>Steinernema</taxon>
    </lineage>
</organism>
<dbReference type="Proteomes" id="UP000298663">
    <property type="component" value="Unassembled WGS sequence"/>
</dbReference>
<keyword evidence="3" id="KW-1185">Reference proteome</keyword>
<evidence type="ECO:0000256" key="1">
    <source>
        <dbReference type="SAM" id="MobiDB-lite"/>
    </source>
</evidence>
<dbReference type="AlphaFoldDB" id="A0A4U8UMF9"/>
<reference evidence="2 3" key="1">
    <citation type="journal article" date="2015" name="Genome Biol.">
        <title>Comparative genomics of Steinernema reveals deeply conserved gene regulatory networks.</title>
        <authorList>
            <person name="Dillman A.R."/>
            <person name="Macchietto M."/>
            <person name="Porter C.F."/>
            <person name="Rogers A."/>
            <person name="Williams B."/>
            <person name="Antoshechkin I."/>
            <person name="Lee M.M."/>
            <person name="Goodwin Z."/>
            <person name="Lu X."/>
            <person name="Lewis E.E."/>
            <person name="Goodrich-Blair H."/>
            <person name="Stock S.P."/>
            <person name="Adams B.J."/>
            <person name="Sternberg P.W."/>
            <person name="Mortazavi A."/>
        </authorList>
    </citation>
    <scope>NUCLEOTIDE SEQUENCE [LARGE SCALE GENOMIC DNA]</scope>
    <source>
        <strain evidence="2 3">ALL</strain>
    </source>
</reference>
<dbReference type="EMBL" id="AZBU02000001">
    <property type="protein sequence ID" value="TMS32658.1"/>
    <property type="molecule type" value="Genomic_DNA"/>
</dbReference>